<feature type="chain" id="PRO_5046141672" description="Lipoprotein" evidence="1">
    <location>
        <begin position="24"/>
        <end position="150"/>
    </location>
</feature>
<evidence type="ECO:0000313" key="2">
    <source>
        <dbReference type="EMBL" id="BCR06688.1"/>
    </source>
</evidence>
<organism evidence="2 3">
    <name type="scientific">Desulfuromonas versatilis</name>
    <dbReference type="NCBI Taxonomy" id="2802975"/>
    <lineage>
        <taxon>Bacteria</taxon>
        <taxon>Pseudomonadati</taxon>
        <taxon>Thermodesulfobacteriota</taxon>
        <taxon>Desulfuromonadia</taxon>
        <taxon>Desulfuromonadales</taxon>
        <taxon>Desulfuromonadaceae</taxon>
        <taxon>Desulfuromonas</taxon>
    </lineage>
</organism>
<dbReference type="Proteomes" id="UP001319827">
    <property type="component" value="Chromosome"/>
</dbReference>
<gene>
    <name evidence="2" type="ORF">DESUT3_37570</name>
</gene>
<reference evidence="2 3" key="1">
    <citation type="journal article" date="2016" name="C (Basel)">
        <title>Selective Growth of and Electricity Production by Marine Exoelectrogenic Bacteria in Self-Aggregated Hydrogel of Microbially Reduced Graphene Oxide.</title>
        <authorList>
            <person name="Yoshida N."/>
            <person name="Goto Y."/>
            <person name="Miyata Y."/>
        </authorList>
    </citation>
    <scope>NUCLEOTIDE SEQUENCE [LARGE SCALE GENOMIC DNA]</scope>
    <source>
        <strain evidence="2 3">NIT-T3</strain>
    </source>
</reference>
<evidence type="ECO:0000256" key="1">
    <source>
        <dbReference type="SAM" id="SignalP"/>
    </source>
</evidence>
<evidence type="ECO:0000313" key="3">
    <source>
        <dbReference type="Proteomes" id="UP001319827"/>
    </source>
</evidence>
<name>A0ABN6E2Y7_9BACT</name>
<sequence length="150" mass="16513">MRILIYGVLLLSLLVGCAGNKDALTESTDASLGAKNEGIRVEEDLGLEVIGMRWTAAGNMLDFRWRAIDPIKAEILFSRKDIPYLIHQNSGAKFLVPNAGKVGPLRQTTNKPVAGKSYFIFFANPGKYVKRGDKVTIVVGDHQIRDLVVE</sequence>
<dbReference type="EMBL" id="AP024355">
    <property type="protein sequence ID" value="BCR06688.1"/>
    <property type="molecule type" value="Genomic_DNA"/>
</dbReference>
<dbReference type="RefSeq" id="WP_221250070.1">
    <property type="nucleotide sequence ID" value="NZ_AP024355.1"/>
</dbReference>
<keyword evidence="1" id="KW-0732">Signal</keyword>
<dbReference type="PROSITE" id="PS51257">
    <property type="entry name" value="PROKAR_LIPOPROTEIN"/>
    <property type="match status" value="1"/>
</dbReference>
<keyword evidence="3" id="KW-1185">Reference proteome</keyword>
<evidence type="ECO:0008006" key="4">
    <source>
        <dbReference type="Google" id="ProtNLM"/>
    </source>
</evidence>
<proteinExistence type="predicted"/>
<accession>A0ABN6E2Y7</accession>
<reference evidence="2 3" key="2">
    <citation type="journal article" date="2021" name="Int. J. Syst. Evol. Microbiol.">
        <title>Isolation and Polyphasic Characterization of Desulfuromonas versatilis sp. Nov., an Electrogenic Bacteria Capable of Versatile Metabolism Isolated from a Graphene Oxide-Reducing Enrichment Culture.</title>
        <authorList>
            <person name="Xie L."/>
            <person name="Yoshida N."/>
            <person name="Ishii S."/>
            <person name="Meng L."/>
        </authorList>
    </citation>
    <scope>NUCLEOTIDE SEQUENCE [LARGE SCALE GENOMIC DNA]</scope>
    <source>
        <strain evidence="2 3">NIT-T3</strain>
    </source>
</reference>
<feature type="signal peptide" evidence="1">
    <location>
        <begin position="1"/>
        <end position="23"/>
    </location>
</feature>
<protein>
    <recommendedName>
        <fullName evidence="4">Lipoprotein</fullName>
    </recommendedName>
</protein>